<feature type="domain" description="Solute-binding protein family 5" evidence="6">
    <location>
        <begin position="77"/>
        <end position="397"/>
    </location>
</feature>
<proteinExistence type="inferred from homology"/>
<dbReference type="AlphaFoldDB" id="A0A9E4N6R8"/>
<comment type="caution">
    <text evidence="7">The sequence shown here is derived from an EMBL/GenBank/DDBJ whole genome shotgun (WGS) entry which is preliminary data.</text>
</comment>
<dbReference type="Gene3D" id="3.40.190.10">
    <property type="entry name" value="Periplasmic binding protein-like II"/>
    <property type="match status" value="1"/>
</dbReference>
<keyword evidence="3" id="KW-0813">Transport</keyword>
<dbReference type="Gene3D" id="3.10.105.10">
    <property type="entry name" value="Dipeptide-binding Protein, Domain 3"/>
    <property type="match status" value="1"/>
</dbReference>
<accession>A0A9E4N6R8</accession>
<reference evidence="7" key="1">
    <citation type="journal article" date="2021" name="Proc. Natl. Acad. Sci. U.S.A.">
        <title>Global biogeography of chemosynthetic symbionts reveals both localized and globally distributed symbiont groups. .</title>
        <authorList>
            <person name="Osvatic J.T."/>
            <person name="Wilkins L.G.E."/>
            <person name="Leibrecht L."/>
            <person name="Leray M."/>
            <person name="Zauner S."/>
            <person name="Polzin J."/>
            <person name="Camacho Y."/>
            <person name="Gros O."/>
            <person name="van Gils J.A."/>
            <person name="Eisen J.A."/>
            <person name="Petersen J.M."/>
            <person name="Yuen B."/>
        </authorList>
    </citation>
    <scope>NUCLEOTIDE SEQUENCE</scope>
    <source>
        <strain evidence="7">MAGclacostrist064TRANS</strain>
    </source>
</reference>
<dbReference type="PANTHER" id="PTHR30290">
    <property type="entry name" value="PERIPLASMIC BINDING COMPONENT OF ABC TRANSPORTER"/>
    <property type="match status" value="1"/>
</dbReference>
<dbReference type="Proteomes" id="UP000886667">
    <property type="component" value="Unassembled WGS sequence"/>
</dbReference>
<dbReference type="PIRSF" id="PIRSF002741">
    <property type="entry name" value="MppA"/>
    <property type="match status" value="1"/>
</dbReference>
<evidence type="ECO:0000256" key="5">
    <source>
        <dbReference type="SAM" id="SignalP"/>
    </source>
</evidence>
<dbReference type="InterPro" id="IPR000914">
    <property type="entry name" value="SBP_5_dom"/>
</dbReference>
<evidence type="ECO:0000313" key="7">
    <source>
        <dbReference type="EMBL" id="MCG7948506.1"/>
    </source>
</evidence>
<evidence type="ECO:0000256" key="2">
    <source>
        <dbReference type="ARBA" id="ARBA00005695"/>
    </source>
</evidence>
<comment type="subcellular location">
    <subcellularLocation>
        <location evidence="1">Cell envelope</location>
    </subcellularLocation>
</comment>
<evidence type="ECO:0000256" key="1">
    <source>
        <dbReference type="ARBA" id="ARBA00004196"/>
    </source>
</evidence>
<dbReference type="PANTHER" id="PTHR30290:SF10">
    <property type="entry name" value="PERIPLASMIC OLIGOPEPTIDE-BINDING PROTEIN-RELATED"/>
    <property type="match status" value="1"/>
</dbReference>
<feature type="chain" id="PRO_5039657804" evidence="5">
    <location>
        <begin position="25"/>
        <end position="507"/>
    </location>
</feature>
<evidence type="ECO:0000259" key="6">
    <source>
        <dbReference type="Pfam" id="PF00496"/>
    </source>
</evidence>
<evidence type="ECO:0000256" key="4">
    <source>
        <dbReference type="ARBA" id="ARBA00022729"/>
    </source>
</evidence>
<dbReference type="GO" id="GO:0043190">
    <property type="term" value="C:ATP-binding cassette (ABC) transporter complex"/>
    <property type="evidence" value="ECO:0007669"/>
    <property type="project" value="InterPro"/>
</dbReference>
<dbReference type="GO" id="GO:0030288">
    <property type="term" value="C:outer membrane-bounded periplasmic space"/>
    <property type="evidence" value="ECO:0007669"/>
    <property type="project" value="UniProtKB-ARBA"/>
</dbReference>
<dbReference type="GO" id="GO:1904680">
    <property type="term" value="F:peptide transmembrane transporter activity"/>
    <property type="evidence" value="ECO:0007669"/>
    <property type="project" value="TreeGrafter"/>
</dbReference>
<sequence length="507" mass="57232">MLRGAFLAALLLSCLLITGCQDQARETIRMGVANGPLNLDPRYATDATSERVNRLLYQRLVEFDPDSRPRPGIASWQAITPTHYRFTLNQHAGDFSHDRELTSRDVVATYREVLDPAQASPKRASLELIASMHEVDARHLDFHLKRADPLFPAYLTLDILPAELIEQNHDFAREPVGSGAFELLDWPQAGELHLRRRSDGQHFQLLTVNNPTVRVLKLLRSEIDLLQNDISPELIGYLRRQPTVSVEQHPGSNYTYIGFNLQDPLTGKLQIRRAIAHAIDRQAIIHWVMQGAARQAGSLFPPEHWASDQLAPYEYNPDKARALLAELGYSDKNPLRLTYKTSSDPFRIRLATVIQSQLKAVGIDIDLRSYDWGTFFGDIKQGNFQLYSLSWVGIRTPDIYRDIFASDSLPPSGANRGRYASKTVDQLLKRAEQTSTLSAQAELYHQVAAELHRDLPYIPLWYEDQLSVQGSRIKGYKLMSDGNYDGLAQVKLKSVPDGKHVQSTTAN</sequence>
<dbReference type="InterPro" id="IPR030678">
    <property type="entry name" value="Peptide/Ni-bd"/>
</dbReference>
<evidence type="ECO:0000256" key="3">
    <source>
        <dbReference type="ARBA" id="ARBA00022448"/>
    </source>
</evidence>
<dbReference type="InterPro" id="IPR039424">
    <property type="entry name" value="SBP_5"/>
</dbReference>
<feature type="signal peptide" evidence="5">
    <location>
        <begin position="1"/>
        <end position="24"/>
    </location>
</feature>
<keyword evidence="4 5" id="KW-0732">Signal</keyword>
<evidence type="ECO:0000313" key="8">
    <source>
        <dbReference type="Proteomes" id="UP000886667"/>
    </source>
</evidence>
<dbReference type="SUPFAM" id="SSF53850">
    <property type="entry name" value="Periplasmic binding protein-like II"/>
    <property type="match status" value="1"/>
</dbReference>
<organism evidence="7 8">
    <name type="scientific">Candidatus Thiodiazotropha taylori</name>
    <dbReference type="NCBI Taxonomy" id="2792791"/>
    <lineage>
        <taxon>Bacteria</taxon>
        <taxon>Pseudomonadati</taxon>
        <taxon>Pseudomonadota</taxon>
        <taxon>Gammaproteobacteria</taxon>
        <taxon>Chromatiales</taxon>
        <taxon>Sedimenticolaceae</taxon>
        <taxon>Candidatus Thiodiazotropha</taxon>
    </lineage>
</organism>
<dbReference type="PROSITE" id="PS51257">
    <property type="entry name" value="PROKAR_LIPOPROTEIN"/>
    <property type="match status" value="1"/>
</dbReference>
<dbReference type="EMBL" id="JAEPCM010000714">
    <property type="protein sequence ID" value="MCG7948506.1"/>
    <property type="molecule type" value="Genomic_DNA"/>
</dbReference>
<protein>
    <submittedName>
        <fullName evidence="7">ABC transporter substrate-binding protein</fullName>
    </submittedName>
</protein>
<dbReference type="GO" id="GO:0015833">
    <property type="term" value="P:peptide transport"/>
    <property type="evidence" value="ECO:0007669"/>
    <property type="project" value="TreeGrafter"/>
</dbReference>
<dbReference type="Gene3D" id="3.90.76.10">
    <property type="entry name" value="Dipeptide-binding Protein, Domain 1"/>
    <property type="match status" value="1"/>
</dbReference>
<name>A0A9E4N6R8_9GAMM</name>
<comment type="similarity">
    <text evidence="2">Belongs to the bacterial solute-binding protein 5 family.</text>
</comment>
<gene>
    <name evidence="7" type="ORF">JAZ07_19365</name>
</gene>
<dbReference type="CDD" id="cd00995">
    <property type="entry name" value="PBP2_NikA_DppA_OppA_like"/>
    <property type="match status" value="1"/>
</dbReference>
<dbReference type="Pfam" id="PF00496">
    <property type="entry name" value="SBP_bac_5"/>
    <property type="match status" value="1"/>
</dbReference>